<sequence>MASTNFPSEAVRIALAESIALGTFADTAYLLYSQRAHDGKVRGVRKVYASSTVLKAAGDHFRAQIEGGFATKEALPEDTDAYGYESDSDLDDQEEPEPFKDGEGSTGPQKLASNGDAVPENGVDEDSKAHKAMEPSSMSEARTDVGVQVVQYKYCIAIPDVAANTWHALVYYIYTGRIYFAPLRSEGKQLRADALERHRVANPALPALCSPKSIYRLADIVGFDDLKKLAGKELSSKLSAQTIVPEVFCRFSSAYSNILIEQLDFLCRPEIMSQSTTAVRQRFKEVVQGHLPHTESLLEALLLRLSSLLSMRLPVASVSTVVVSVETAAETSKNHRTPGTDEVAGYGSAKALSDAATVSDSDDGACKHLLNQSFPQDILLKVTLPAAPKDESYAKLPSHVSLAELSQEGVVLLFVYPRSGAPEEDVPEEWNAIPGARGCTPQNCSYRDAYDSLLSAGLHLGHLFGCSTQEPSVQAELSTRIHLPYALLSDEELALQRGLSLPTFEWKGRTLIRRLTLAVDKGKIVNVWYPVFPPDKNVDVVLPWLREYSNNT</sequence>
<protein>
    <submittedName>
        <fullName evidence="1">Uncharacterized protein</fullName>
    </submittedName>
</protein>
<dbReference type="Proteomes" id="UP001148662">
    <property type="component" value="Unassembled WGS sequence"/>
</dbReference>
<gene>
    <name evidence="1" type="ORF">NM688_g974</name>
</gene>
<name>A0ACC1TCI2_9APHY</name>
<accession>A0ACC1TCI2</accession>
<organism evidence="1 2">
    <name type="scientific">Phlebia brevispora</name>
    <dbReference type="NCBI Taxonomy" id="194682"/>
    <lineage>
        <taxon>Eukaryota</taxon>
        <taxon>Fungi</taxon>
        <taxon>Dikarya</taxon>
        <taxon>Basidiomycota</taxon>
        <taxon>Agaricomycotina</taxon>
        <taxon>Agaricomycetes</taxon>
        <taxon>Polyporales</taxon>
        <taxon>Meruliaceae</taxon>
        <taxon>Phlebia</taxon>
    </lineage>
</organism>
<evidence type="ECO:0000313" key="2">
    <source>
        <dbReference type="Proteomes" id="UP001148662"/>
    </source>
</evidence>
<comment type="caution">
    <text evidence="1">The sequence shown here is derived from an EMBL/GenBank/DDBJ whole genome shotgun (WGS) entry which is preliminary data.</text>
</comment>
<proteinExistence type="predicted"/>
<dbReference type="EMBL" id="JANHOG010000094">
    <property type="protein sequence ID" value="KAJ3558358.1"/>
    <property type="molecule type" value="Genomic_DNA"/>
</dbReference>
<reference evidence="1" key="1">
    <citation type="submission" date="2022-07" db="EMBL/GenBank/DDBJ databases">
        <title>Genome Sequence of Phlebia brevispora.</title>
        <authorList>
            <person name="Buettner E."/>
        </authorList>
    </citation>
    <scope>NUCLEOTIDE SEQUENCE</scope>
    <source>
        <strain evidence="1">MPL23</strain>
    </source>
</reference>
<evidence type="ECO:0000313" key="1">
    <source>
        <dbReference type="EMBL" id="KAJ3558358.1"/>
    </source>
</evidence>
<keyword evidence="2" id="KW-1185">Reference proteome</keyword>